<keyword evidence="9" id="KW-1185">Reference proteome</keyword>
<evidence type="ECO:0000256" key="3">
    <source>
        <dbReference type="ARBA" id="ARBA00023125"/>
    </source>
</evidence>
<evidence type="ECO:0000259" key="7">
    <source>
        <dbReference type="PROSITE" id="PS51526"/>
    </source>
</evidence>
<proteinExistence type="predicted"/>
<dbReference type="GO" id="GO:0000978">
    <property type="term" value="F:RNA polymerase II cis-regulatory region sequence-specific DNA binding"/>
    <property type="evidence" value="ECO:0007669"/>
    <property type="project" value="TreeGrafter"/>
</dbReference>
<feature type="region of interest" description="Disordered" evidence="6">
    <location>
        <begin position="254"/>
        <end position="273"/>
    </location>
</feature>
<evidence type="ECO:0000256" key="1">
    <source>
        <dbReference type="ARBA" id="ARBA00004123"/>
    </source>
</evidence>
<feature type="compositionally biased region" description="Low complexity" evidence="6">
    <location>
        <begin position="13"/>
        <end position="26"/>
    </location>
</feature>
<dbReference type="InterPro" id="IPR036388">
    <property type="entry name" value="WH-like_DNA-bd_sf"/>
</dbReference>
<gene>
    <name evidence="8" type="ORF">M513_02366</name>
</gene>
<dbReference type="AlphaFoldDB" id="A0A085MHJ4"/>
<feature type="region of interest" description="Disordered" evidence="6">
    <location>
        <begin position="1"/>
        <end position="26"/>
    </location>
</feature>
<evidence type="ECO:0000256" key="4">
    <source>
        <dbReference type="ARBA" id="ARBA00023163"/>
    </source>
</evidence>
<dbReference type="Pfam" id="PF02257">
    <property type="entry name" value="RFX_DNA_binding"/>
    <property type="match status" value="1"/>
</dbReference>
<dbReference type="Pfam" id="PF25340">
    <property type="entry name" value="BCD_RFX"/>
    <property type="match status" value="1"/>
</dbReference>
<dbReference type="EMBL" id="KL363192">
    <property type="protein sequence ID" value="KFD56690.1"/>
    <property type="molecule type" value="Genomic_DNA"/>
</dbReference>
<feature type="region of interest" description="Disordered" evidence="6">
    <location>
        <begin position="66"/>
        <end position="92"/>
    </location>
</feature>
<name>A0A085MHJ4_9BILA</name>
<dbReference type="InterPro" id="IPR039779">
    <property type="entry name" value="RFX-like"/>
</dbReference>
<evidence type="ECO:0000256" key="2">
    <source>
        <dbReference type="ARBA" id="ARBA00023015"/>
    </source>
</evidence>
<dbReference type="InterPro" id="IPR057321">
    <property type="entry name" value="RFX1-4/6/8-like_BCD"/>
</dbReference>
<keyword evidence="4" id="KW-0804">Transcription</keyword>
<dbReference type="InterPro" id="IPR003150">
    <property type="entry name" value="DNA-bd_RFX"/>
</dbReference>
<dbReference type="GO" id="GO:0000981">
    <property type="term" value="F:DNA-binding transcription factor activity, RNA polymerase II-specific"/>
    <property type="evidence" value="ECO:0007669"/>
    <property type="project" value="TreeGrafter"/>
</dbReference>
<evidence type="ECO:0000256" key="6">
    <source>
        <dbReference type="SAM" id="MobiDB-lite"/>
    </source>
</evidence>
<dbReference type="Gene3D" id="1.10.10.10">
    <property type="entry name" value="Winged helix-like DNA-binding domain superfamily/Winged helix DNA-binding domain"/>
    <property type="match status" value="1"/>
</dbReference>
<keyword evidence="2" id="KW-0805">Transcription regulation</keyword>
<dbReference type="PROSITE" id="PS51526">
    <property type="entry name" value="RFX_DBD"/>
    <property type="match status" value="1"/>
</dbReference>
<dbReference type="PANTHER" id="PTHR12619:SF33">
    <property type="entry name" value="RFX, ISOFORM H"/>
    <property type="match status" value="1"/>
</dbReference>
<feature type="region of interest" description="Disordered" evidence="6">
    <location>
        <begin position="143"/>
        <end position="171"/>
    </location>
</feature>
<evidence type="ECO:0000313" key="8">
    <source>
        <dbReference type="EMBL" id="KFD56690.1"/>
    </source>
</evidence>
<dbReference type="InterPro" id="IPR036390">
    <property type="entry name" value="WH_DNA-bd_sf"/>
</dbReference>
<keyword evidence="5" id="KW-0539">Nucleus</keyword>
<keyword evidence="3" id="KW-0238">DNA-binding</keyword>
<accession>A0A085MHJ4</accession>
<feature type="compositionally biased region" description="Polar residues" evidence="6">
    <location>
        <begin position="66"/>
        <end position="76"/>
    </location>
</feature>
<evidence type="ECO:0000313" key="9">
    <source>
        <dbReference type="Proteomes" id="UP000030764"/>
    </source>
</evidence>
<dbReference type="Proteomes" id="UP000030764">
    <property type="component" value="Unassembled WGS sequence"/>
</dbReference>
<organism evidence="8 9">
    <name type="scientific">Trichuris suis</name>
    <name type="common">pig whipworm</name>
    <dbReference type="NCBI Taxonomy" id="68888"/>
    <lineage>
        <taxon>Eukaryota</taxon>
        <taxon>Metazoa</taxon>
        <taxon>Ecdysozoa</taxon>
        <taxon>Nematoda</taxon>
        <taxon>Enoplea</taxon>
        <taxon>Dorylaimia</taxon>
        <taxon>Trichinellida</taxon>
        <taxon>Trichuridae</taxon>
        <taxon>Trichuris</taxon>
    </lineage>
</organism>
<dbReference type="GO" id="GO:0005634">
    <property type="term" value="C:nucleus"/>
    <property type="evidence" value="ECO:0007669"/>
    <property type="project" value="UniProtKB-SubCell"/>
</dbReference>
<protein>
    <recommendedName>
        <fullName evidence="7">RFX-type winged-helix domain-containing protein</fullName>
    </recommendedName>
</protein>
<sequence>MEGGTQVELVPGSVPMPKSSSLASSSHNICSSDANLLLAVKHSQTSVNHHSELSASLAGRITVLPTTHGSEGVNNTGDRKPPAAGHHHQSLTPQIISTRSILIHPVTGKGQANIRNGSDLIIPNDHGSTVNRHIIIMQQQLPENLPPSHDATPGQSISTVAPNDGGHQDSRRMFPLQYLTDGQQSNSEVLYSTTARRSPAQQDLQVSNAYNLYSNEEDYENQLGGYFQQQPGSYQPELDSANSSYLVKTETVRSQQGQGALEEETAAQQLSHTTRASPATIHWLLQNYETAEGVSLPRCTLYNHYLKHCTEHKLDPVNAASFGKLIRSVFLGLRTRRLGTRGNSKYHYYGIRMKPDSPLSRFSEENIMAIRQKPAGMSKRTSKITPSTATCDVEINVVGTDSTLLPVAHTTTSAAPTTPVADNPDQMSKVEIQQSYLGQGTVPNLLPPMLQPSELEQIDMNQDQNILNLVRTMNFCDIDLFWRYFWQPTEVTSSLDEESTDSLSAGPSSGLTRQQLHDLCTLKPIQKYIHVMDCQFYQVIVNILLVNVLRPMPSLLTQSIRSFAKQLETSLSESLVGLPEAVQCIKLDAARSFAQILRRYTSLNHLAQAARAVLQNSVQMNQMLTDLNRVDFRNVQAPKNLSVIKEQADWVCSCDFAMVQQIEQDFKEALEKPKTLEQFAAWLDLIVGRALPSCSSGEIFRLHREARKFLLHWSFYSSMLMRDLTLRSAPSFGSFHLIRLLFDEYMFFLVEQRIASATDLPAVAIMSQSYRKRFSNDYFANSLSTAEKTYDFHTQCGSLGIYSSYQSNNGVDRINGSNLHSVDACGITLASTRMPQAEGICVSSSNQEEAVSHLIPGMPIQRQQHILELRRKERNPSLASKTKIVINGHQSSVPTSDPLLPCSRDPNGLIYYCTESESPNSNVRPLVKKTKTELSM</sequence>
<dbReference type="FunFam" id="1.10.10.10:FF:000017">
    <property type="entry name" value="transcription factor RFX3 isoform X1"/>
    <property type="match status" value="1"/>
</dbReference>
<dbReference type="PANTHER" id="PTHR12619">
    <property type="entry name" value="RFX TRANSCRIPTION FACTOR FAMILY"/>
    <property type="match status" value="1"/>
</dbReference>
<reference evidence="8 9" key="1">
    <citation type="journal article" date="2014" name="Nat. Genet.">
        <title>Genome and transcriptome of the porcine whipworm Trichuris suis.</title>
        <authorList>
            <person name="Jex A.R."/>
            <person name="Nejsum P."/>
            <person name="Schwarz E.M."/>
            <person name="Hu L."/>
            <person name="Young N.D."/>
            <person name="Hall R.S."/>
            <person name="Korhonen P.K."/>
            <person name="Liao S."/>
            <person name="Thamsborg S."/>
            <person name="Xia J."/>
            <person name="Xu P."/>
            <person name="Wang S."/>
            <person name="Scheerlinck J.P."/>
            <person name="Hofmann A."/>
            <person name="Sternberg P.W."/>
            <person name="Wang J."/>
            <person name="Gasser R.B."/>
        </authorList>
    </citation>
    <scope>NUCLEOTIDE SEQUENCE [LARGE SCALE GENOMIC DNA]</scope>
    <source>
        <strain evidence="8">DCEP-RM93M</strain>
    </source>
</reference>
<dbReference type="SUPFAM" id="SSF46785">
    <property type="entry name" value="Winged helix' DNA-binding domain"/>
    <property type="match status" value="1"/>
</dbReference>
<comment type="subcellular location">
    <subcellularLocation>
        <location evidence="1">Nucleus</location>
    </subcellularLocation>
</comment>
<evidence type="ECO:0000256" key="5">
    <source>
        <dbReference type="ARBA" id="ARBA00023242"/>
    </source>
</evidence>
<feature type="domain" description="RFX-type winged-helix" evidence="7">
    <location>
        <begin position="280"/>
        <end position="355"/>
    </location>
</feature>